<evidence type="ECO:0000256" key="1">
    <source>
        <dbReference type="SAM" id="MobiDB-lite"/>
    </source>
</evidence>
<feature type="transmembrane region" description="Helical" evidence="2">
    <location>
        <begin position="62"/>
        <end position="85"/>
    </location>
</feature>
<gene>
    <name evidence="4" type="ORF">RhiXN_09153</name>
</gene>
<feature type="domain" description="DUF6534" evidence="3">
    <location>
        <begin position="69"/>
        <end position="122"/>
    </location>
</feature>
<evidence type="ECO:0000259" key="3">
    <source>
        <dbReference type="Pfam" id="PF20152"/>
    </source>
</evidence>
<protein>
    <submittedName>
        <fullName evidence="4">Transmembrane protein</fullName>
    </submittedName>
</protein>
<feature type="region of interest" description="Disordered" evidence="1">
    <location>
        <begin position="203"/>
        <end position="229"/>
    </location>
</feature>
<organism evidence="4 5">
    <name type="scientific">Rhizoctonia solani</name>
    <dbReference type="NCBI Taxonomy" id="456999"/>
    <lineage>
        <taxon>Eukaryota</taxon>
        <taxon>Fungi</taxon>
        <taxon>Dikarya</taxon>
        <taxon>Basidiomycota</taxon>
        <taxon>Agaricomycotina</taxon>
        <taxon>Agaricomycetes</taxon>
        <taxon>Cantharellales</taxon>
        <taxon>Ceratobasidiaceae</taxon>
        <taxon>Rhizoctonia</taxon>
    </lineage>
</organism>
<evidence type="ECO:0000313" key="4">
    <source>
        <dbReference type="EMBL" id="QRW20178.1"/>
    </source>
</evidence>
<proteinExistence type="predicted"/>
<keyword evidence="2 4" id="KW-0812">Transmembrane</keyword>
<dbReference type="Pfam" id="PF20152">
    <property type="entry name" value="DUF6534"/>
    <property type="match status" value="1"/>
</dbReference>
<dbReference type="EMBL" id="CP059662">
    <property type="protein sequence ID" value="QRW20178.1"/>
    <property type="molecule type" value="Genomic_DNA"/>
</dbReference>
<dbReference type="Proteomes" id="UP000650533">
    <property type="component" value="Chromosome 5"/>
</dbReference>
<dbReference type="PANTHER" id="PTHR40465:SF1">
    <property type="entry name" value="DUF6534 DOMAIN-CONTAINING PROTEIN"/>
    <property type="match status" value="1"/>
</dbReference>
<feature type="compositionally biased region" description="Basic and acidic residues" evidence="1">
    <location>
        <begin position="212"/>
        <end position="221"/>
    </location>
</feature>
<sequence>MTVIVVQGFFAIRAWKVTNRNWVILGMIAVFALTAFGGGIGVKVMFMQVGSTLRAGDVKVPAYIWLFGTVAADLIITGIILFYLITSRKTTSQKATDDVITRLARVTFESQLPPTLIAVGLAIEYTIQPFHSSAFKPNSMESAFTYSEFRSRNTFWLSSRFTPADGPRATKGDTHRHTQFTIMPEPRTRRVKAESIDTVSFKGVDLGDDDESRNSRSRDMDAGCGKLVK</sequence>
<feature type="transmembrane region" description="Helical" evidence="2">
    <location>
        <begin position="22"/>
        <end position="42"/>
    </location>
</feature>
<dbReference type="AlphaFoldDB" id="A0A8H8NWK8"/>
<evidence type="ECO:0000313" key="5">
    <source>
        <dbReference type="Proteomes" id="UP000650533"/>
    </source>
</evidence>
<dbReference type="InterPro" id="IPR045339">
    <property type="entry name" value="DUF6534"/>
</dbReference>
<dbReference type="PANTHER" id="PTHR40465">
    <property type="entry name" value="CHROMOSOME 1, WHOLE GENOME SHOTGUN SEQUENCE"/>
    <property type="match status" value="1"/>
</dbReference>
<dbReference type="KEGG" id="rsx:RhiXN_09153"/>
<reference evidence="4" key="1">
    <citation type="submission" date="2020-05" db="EMBL/GenBank/DDBJ databases">
        <title>Evolutionary and genomic comparisons of hybrid uninucleate and nonhybrid Rhizoctonia fungi.</title>
        <authorList>
            <person name="Li C."/>
            <person name="Chen X."/>
        </authorList>
    </citation>
    <scope>NUCLEOTIDE SEQUENCE</scope>
    <source>
        <strain evidence="4">AG-1 IA</strain>
    </source>
</reference>
<accession>A0A8H8NWK8</accession>
<keyword evidence="2" id="KW-0472">Membrane</keyword>
<name>A0A8H8NWK8_9AGAM</name>
<dbReference type="RefSeq" id="XP_043180415.1">
    <property type="nucleotide sequence ID" value="XM_043328969.1"/>
</dbReference>
<keyword evidence="2" id="KW-1133">Transmembrane helix</keyword>
<evidence type="ECO:0000256" key="2">
    <source>
        <dbReference type="SAM" id="Phobius"/>
    </source>
</evidence>
<dbReference type="GeneID" id="67031432"/>